<evidence type="ECO:0000313" key="8">
    <source>
        <dbReference type="EMBL" id="KAB0567266.1"/>
    </source>
</evidence>
<protein>
    <submittedName>
        <fullName evidence="8">ABC transporter substrate-binding protein</fullName>
    </submittedName>
</protein>
<comment type="caution">
    <text evidence="8">The sequence shown here is derived from an EMBL/GenBank/DDBJ whole genome shotgun (WGS) entry which is preliminary data.</text>
</comment>
<keyword evidence="3" id="KW-0813">Transport</keyword>
<dbReference type="Gene3D" id="3.10.105.10">
    <property type="entry name" value="Dipeptide-binding Protein, Domain 3"/>
    <property type="match status" value="1"/>
</dbReference>
<dbReference type="InterPro" id="IPR023765">
    <property type="entry name" value="SBP_5_CS"/>
</dbReference>
<proteinExistence type="inferred from homology"/>
<accession>A0A643EUT7</accession>
<dbReference type="GO" id="GO:0043190">
    <property type="term" value="C:ATP-binding cassette (ABC) transporter complex"/>
    <property type="evidence" value="ECO:0007669"/>
    <property type="project" value="InterPro"/>
</dbReference>
<evidence type="ECO:0000256" key="1">
    <source>
        <dbReference type="ARBA" id="ARBA00004418"/>
    </source>
</evidence>
<dbReference type="SUPFAM" id="SSF53850">
    <property type="entry name" value="Periplasmic binding protein-like II"/>
    <property type="match status" value="1"/>
</dbReference>
<dbReference type="PANTHER" id="PTHR30290">
    <property type="entry name" value="PERIPLASMIC BINDING COMPONENT OF ABC TRANSPORTER"/>
    <property type="match status" value="1"/>
</dbReference>
<dbReference type="CDD" id="cd08512">
    <property type="entry name" value="PBP2_NikA_DppA_OppA_like_7"/>
    <property type="match status" value="1"/>
</dbReference>
<dbReference type="AlphaFoldDB" id="A0A643EUT7"/>
<dbReference type="Pfam" id="PF00496">
    <property type="entry name" value="SBP_bac_5"/>
    <property type="match status" value="1"/>
</dbReference>
<dbReference type="InterPro" id="IPR000914">
    <property type="entry name" value="SBP_5_dom"/>
</dbReference>
<evidence type="ECO:0000256" key="3">
    <source>
        <dbReference type="ARBA" id="ARBA00022448"/>
    </source>
</evidence>
<evidence type="ECO:0000256" key="5">
    <source>
        <dbReference type="ARBA" id="ARBA00022764"/>
    </source>
</evidence>
<sequence length="529" mass="57725">MRSGIKLLLAAFLATTSIQNQATADTVLRLDESPVGELDPAKASDYADSILMFNIYDALVVPKQGKPGYEPFIAESWESTDGKVFTFRLRDDVKFQSGNPLTADDVVFSLDRMRALGQGLSYLFDKVEKAEAIDASTVRFTLKEIYAPFISALTRLPIVDKKLVMANLGDGNGPMKDWGQAFLSNHAAGSGAYTVISHNPQEETVMAKNPAYFLGVPATAPDKVRLRYGLEAATVRTLIAQGEHEISSQWLPPEVLKSLAADGAQLLTERGTSGFYIKLNTTKPPFDDVNCRLSVSYAFDYGTGVKMVAITDNVSLGSPATGPLPVGMLGALPNEQPLKQDLTKAKEYLSACKYKPEDMNIDISWTGEVPIEERFALLLQANLSQIGIKAKVSKVPWALFSDQVSKAERTPVVSQVFVNTMTGDPDTLLSNMYHSSAAGTWMSPEHLKDEQVDALLEKARTTLDEAARAKIYEDLNRRLLAIAPSIFAQDQISVFAASDKVLVPALTDPSKAFALAGFGMSFRLMEMKQ</sequence>
<gene>
    <name evidence="8" type="ORF">F7Q93_20805</name>
</gene>
<comment type="subcellular location">
    <subcellularLocation>
        <location evidence="1">Periplasm</location>
    </subcellularLocation>
</comment>
<dbReference type="GO" id="GO:0030288">
    <property type="term" value="C:outer membrane-bounded periplasmic space"/>
    <property type="evidence" value="ECO:0007669"/>
    <property type="project" value="UniProtKB-ARBA"/>
</dbReference>
<dbReference type="PROSITE" id="PS01040">
    <property type="entry name" value="SBP_BACTERIAL_5"/>
    <property type="match status" value="1"/>
</dbReference>
<comment type="similarity">
    <text evidence="2">Belongs to the bacterial solute-binding protein 5 family.</text>
</comment>
<evidence type="ECO:0000259" key="7">
    <source>
        <dbReference type="Pfam" id="PF00496"/>
    </source>
</evidence>
<dbReference type="GO" id="GO:0015833">
    <property type="term" value="P:peptide transport"/>
    <property type="evidence" value="ECO:0007669"/>
    <property type="project" value="TreeGrafter"/>
</dbReference>
<dbReference type="InterPro" id="IPR030678">
    <property type="entry name" value="Peptide/Ni-bd"/>
</dbReference>
<dbReference type="EMBL" id="VZPE01000011">
    <property type="protein sequence ID" value="KAB0567266.1"/>
    <property type="molecule type" value="Genomic_DNA"/>
</dbReference>
<dbReference type="PIRSF" id="PIRSF002741">
    <property type="entry name" value="MppA"/>
    <property type="match status" value="1"/>
</dbReference>
<dbReference type="Gene3D" id="3.40.190.10">
    <property type="entry name" value="Periplasmic binding protein-like II"/>
    <property type="match status" value="1"/>
</dbReference>
<organism evidence="8">
    <name type="scientific">Brucella pituitosa</name>
    <dbReference type="NCBI Taxonomy" id="571256"/>
    <lineage>
        <taxon>Bacteria</taxon>
        <taxon>Pseudomonadati</taxon>
        <taxon>Pseudomonadota</taxon>
        <taxon>Alphaproteobacteria</taxon>
        <taxon>Hyphomicrobiales</taxon>
        <taxon>Brucellaceae</taxon>
        <taxon>Brucella/Ochrobactrum group</taxon>
        <taxon>Brucella</taxon>
    </lineage>
</organism>
<dbReference type="Gene3D" id="3.90.76.10">
    <property type="entry name" value="Dipeptide-binding Protein, Domain 1"/>
    <property type="match status" value="1"/>
</dbReference>
<dbReference type="RefSeq" id="WP_113731495.1">
    <property type="nucleotide sequence ID" value="NZ_JBHEEN010000013.1"/>
</dbReference>
<evidence type="ECO:0000256" key="2">
    <source>
        <dbReference type="ARBA" id="ARBA00005695"/>
    </source>
</evidence>
<feature type="chain" id="PRO_5024854102" evidence="6">
    <location>
        <begin position="23"/>
        <end position="529"/>
    </location>
</feature>
<reference evidence="8" key="1">
    <citation type="submission" date="2019-09" db="EMBL/GenBank/DDBJ databases">
        <title>Draft genome sequences of 48 bacterial type strains from the CCUG.</title>
        <authorList>
            <person name="Tunovic T."/>
            <person name="Pineiro-Iglesias B."/>
            <person name="Unosson C."/>
            <person name="Inganas E."/>
            <person name="Ohlen M."/>
            <person name="Cardew S."/>
            <person name="Jensie-Markopoulos S."/>
            <person name="Salva-Serra F."/>
            <person name="Jaen-Luchoro D."/>
            <person name="Karlsson R."/>
            <person name="Svensson-Stadler L."/>
            <person name="Chun J."/>
            <person name="Moore E."/>
        </authorList>
    </citation>
    <scope>NUCLEOTIDE SEQUENCE</scope>
    <source>
        <strain evidence="8">CCUG 50899</strain>
    </source>
</reference>
<name>A0A643EUT7_9HYPH</name>
<feature type="signal peptide" evidence="6">
    <location>
        <begin position="1"/>
        <end position="22"/>
    </location>
</feature>
<feature type="domain" description="Solute-binding protein family 5" evidence="7">
    <location>
        <begin position="69"/>
        <end position="438"/>
    </location>
</feature>
<dbReference type="GO" id="GO:1904680">
    <property type="term" value="F:peptide transmembrane transporter activity"/>
    <property type="evidence" value="ECO:0007669"/>
    <property type="project" value="TreeGrafter"/>
</dbReference>
<dbReference type="InterPro" id="IPR039424">
    <property type="entry name" value="SBP_5"/>
</dbReference>
<evidence type="ECO:0000256" key="6">
    <source>
        <dbReference type="SAM" id="SignalP"/>
    </source>
</evidence>
<evidence type="ECO:0000256" key="4">
    <source>
        <dbReference type="ARBA" id="ARBA00022729"/>
    </source>
</evidence>
<keyword evidence="5" id="KW-0574">Periplasm</keyword>
<keyword evidence="4 6" id="KW-0732">Signal</keyword>